<comment type="caution">
    <text evidence="2">The sequence shown here is derived from an EMBL/GenBank/DDBJ whole genome shotgun (WGS) entry which is preliminary data.</text>
</comment>
<keyword evidence="3" id="KW-1185">Reference proteome</keyword>
<evidence type="ECO:0000313" key="2">
    <source>
        <dbReference type="EMBL" id="NYI99653.1"/>
    </source>
</evidence>
<dbReference type="InterPro" id="IPR032710">
    <property type="entry name" value="NTF2-like_dom_sf"/>
</dbReference>
<sequence>MTNPGDLVRSYYRAVDAGDIEGVLECFAEDARYDRGGYPPLQGAADLRRFYAHDRVIASGRHRVERILVDGRTAAALGTFQGTSKSGDALDIRFADFFVFHDDLIGQRTTYFLTAGV</sequence>
<dbReference type="Proteomes" id="UP000530424">
    <property type="component" value="Unassembled WGS sequence"/>
</dbReference>
<keyword evidence="2" id="KW-0413">Isomerase</keyword>
<dbReference type="SUPFAM" id="SSF54427">
    <property type="entry name" value="NTF2-like"/>
    <property type="match status" value="1"/>
</dbReference>
<organism evidence="2 3">
    <name type="scientific">Nocardioides thalensis</name>
    <dbReference type="NCBI Taxonomy" id="1914755"/>
    <lineage>
        <taxon>Bacteria</taxon>
        <taxon>Bacillati</taxon>
        <taxon>Actinomycetota</taxon>
        <taxon>Actinomycetes</taxon>
        <taxon>Propionibacteriales</taxon>
        <taxon>Nocardioidaceae</taxon>
        <taxon>Nocardioides</taxon>
    </lineage>
</organism>
<reference evidence="2 3" key="1">
    <citation type="submission" date="2020-07" db="EMBL/GenBank/DDBJ databases">
        <title>Sequencing the genomes of 1000 actinobacteria strains.</title>
        <authorList>
            <person name="Klenk H.-P."/>
        </authorList>
    </citation>
    <scope>NUCLEOTIDE SEQUENCE [LARGE SCALE GENOMIC DNA]</scope>
    <source>
        <strain evidence="2 3">DSM 103833</strain>
    </source>
</reference>
<name>A0A853BX56_9ACTN</name>
<dbReference type="EMBL" id="JACCFP010000001">
    <property type="protein sequence ID" value="NYI99653.1"/>
    <property type="molecule type" value="Genomic_DNA"/>
</dbReference>
<dbReference type="Pfam" id="PF12680">
    <property type="entry name" value="SnoaL_2"/>
    <property type="match status" value="1"/>
</dbReference>
<accession>A0A853BX56</accession>
<feature type="domain" description="SnoaL-like" evidence="1">
    <location>
        <begin position="8"/>
        <end position="105"/>
    </location>
</feature>
<dbReference type="InterPro" id="IPR037401">
    <property type="entry name" value="SnoaL-like"/>
</dbReference>
<dbReference type="GO" id="GO:0016853">
    <property type="term" value="F:isomerase activity"/>
    <property type="evidence" value="ECO:0007669"/>
    <property type="project" value="UniProtKB-KW"/>
</dbReference>
<gene>
    <name evidence="2" type="ORF">HNR19_000352</name>
</gene>
<dbReference type="Gene3D" id="3.10.450.50">
    <property type="match status" value="1"/>
</dbReference>
<proteinExistence type="predicted"/>
<protein>
    <submittedName>
        <fullName evidence="2">Ketosteroid isomerase-like protein</fullName>
    </submittedName>
</protein>
<evidence type="ECO:0000259" key="1">
    <source>
        <dbReference type="Pfam" id="PF12680"/>
    </source>
</evidence>
<dbReference type="RefSeq" id="WP_218910114.1">
    <property type="nucleotide sequence ID" value="NZ_JACCFP010000001.1"/>
</dbReference>
<evidence type="ECO:0000313" key="3">
    <source>
        <dbReference type="Proteomes" id="UP000530424"/>
    </source>
</evidence>
<dbReference type="AlphaFoldDB" id="A0A853BX56"/>